<dbReference type="PANTHER" id="PTHR34876:SF4">
    <property type="entry name" value="1,4-BETA-D-GLUCAN CELLOBIOHYDROLASE C-RELATED"/>
    <property type="match status" value="1"/>
</dbReference>
<evidence type="ECO:0000256" key="3">
    <source>
        <dbReference type="ARBA" id="ARBA00023001"/>
    </source>
</evidence>
<dbReference type="PROSITE" id="PS00655">
    <property type="entry name" value="GLYCOSYL_HYDROL_F6_1"/>
    <property type="match status" value="1"/>
</dbReference>
<evidence type="ECO:0000256" key="1">
    <source>
        <dbReference type="ARBA" id="ARBA00022729"/>
    </source>
</evidence>
<dbReference type="GO" id="GO:0004553">
    <property type="term" value="F:hydrolase activity, hydrolyzing O-glycosyl compounds"/>
    <property type="evidence" value="ECO:0007669"/>
    <property type="project" value="InterPro"/>
</dbReference>
<dbReference type="InterPro" id="IPR035971">
    <property type="entry name" value="CBD_sf"/>
</dbReference>
<dbReference type="GO" id="GO:0030245">
    <property type="term" value="P:cellulose catabolic process"/>
    <property type="evidence" value="ECO:0007669"/>
    <property type="project" value="UniProtKB-KW"/>
</dbReference>
<evidence type="ECO:0000313" key="14">
    <source>
        <dbReference type="Proteomes" id="UP001383192"/>
    </source>
</evidence>
<accession>A0AAW0DJ88</accession>
<evidence type="ECO:0000256" key="7">
    <source>
        <dbReference type="ARBA" id="ARBA00023326"/>
    </source>
</evidence>
<dbReference type="GO" id="GO:0030248">
    <property type="term" value="F:cellulose binding"/>
    <property type="evidence" value="ECO:0007669"/>
    <property type="project" value="InterPro"/>
</dbReference>
<dbReference type="Proteomes" id="UP001383192">
    <property type="component" value="Unassembled WGS sequence"/>
</dbReference>
<dbReference type="AlphaFoldDB" id="A0AAW0DJ88"/>
<name>A0AAW0DJ88_9AGAR</name>
<dbReference type="PRINTS" id="PR00733">
    <property type="entry name" value="GLHYDRLASE6"/>
</dbReference>
<protein>
    <recommendedName>
        <fullName evidence="11">Glucanase</fullName>
        <ecNumber evidence="11">3.2.1.-</ecNumber>
    </recommendedName>
</protein>
<keyword evidence="5 11" id="KW-0119">Carbohydrate metabolism</keyword>
<sequence>MDVDIDQAHNSSIKASHHIQRHHPVSHFAPYSSPSQFKMKRSAGLIALAALLPFALSQSPAYGQCGGTGWTGPTTCAADSVCVKYSDVYSQCLPNAPDLGNPYVGYTIFKSPHFTSRVTEAAAAIADPELKAKALSVKEVPVFIWLDSFAAVDSLESYLKEASDLGKAEGKKYLVQIVVYNLPERDCSAKASDGELNLENGGEQKYRQYIDQITSIIKKYPDVRVVAAIEPDSLANLVTNLSVEKCAKAERIYKVSTQYAIRQLDTAGVFMYLDSAHAGWLGWPDNIEPTAKLMREIYLGAGAPRHVRGLVTNVSNYNAYRAETPDPITEYNPNYDELHFAESLAEALPPFPAHFLVDQGRSGQQDLRTTWGEWCNVKGAGLGARPTTDTGSDVIDSIVWVKTPGESDGTSDPSSKRFDENCVSVTSHVPAPEAGAWFQDFFENLVRNAHPPL</sequence>
<feature type="binding site" evidence="9">
    <location>
        <position position="280"/>
    </location>
    <ligand>
        <name>substrate</name>
    </ligand>
</feature>
<dbReference type="SMART" id="SM00236">
    <property type="entry name" value="fCBD"/>
    <property type="match status" value="1"/>
</dbReference>
<reference evidence="13 14" key="1">
    <citation type="submission" date="2024-01" db="EMBL/GenBank/DDBJ databases">
        <title>A draft genome for a cacao thread blight-causing isolate of Paramarasmius palmivorus.</title>
        <authorList>
            <person name="Baruah I.K."/>
            <person name="Bukari Y."/>
            <person name="Amoako-Attah I."/>
            <person name="Meinhardt L.W."/>
            <person name="Bailey B.A."/>
            <person name="Cohen S.P."/>
        </authorList>
    </citation>
    <scope>NUCLEOTIDE SEQUENCE [LARGE SCALE GENOMIC DNA]</scope>
    <source>
        <strain evidence="13 14">GH-12</strain>
    </source>
</reference>
<keyword evidence="3 11" id="KW-0136">Cellulose degradation</keyword>
<keyword evidence="14" id="KW-1185">Reference proteome</keyword>
<evidence type="ECO:0000256" key="2">
    <source>
        <dbReference type="ARBA" id="ARBA00022801"/>
    </source>
</evidence>
<evidence type="ECO:0000256" key="10">
    <source>
        <dbReference type="PROSITE-ProRule" id="PRU10056"/>
    </source>
</evidence>
<keyword evidence="7 11" id="KW-0624">Polysaccharide degradation</keyword>
<feature type="binding site" evidence="9">
    <location>
        <position position="147"/>
    </location>
    <ligand>
        <name>substrate</name>
    </ligand>
</feature>
<evidence type="ECO:0000256" key="9">
    <source>
        <dbReference type="PIRSR" id="PIRSR001100-2"/>
    </source>
</evidence>
<feature type="domain" description="CBM1" evidence="12">
    <location>
        <begin position="57"/>
        <end position="93"/>
    </location>
</feature>
<feature type="active site" description="Proton acceptor" evidence="8">
    <location>
        <position position="408"/>
    </location>
</feature>
<dbReference type="EC" id="3.2.1.-" evidence="11"/>
<keyword evidence="1" id="KW-0732">Signal</keyword>
<gene>
    <name evidence="13" type="ORF">VNI00_004822</name>
</gene>
<dbReference type="PANTHER" id="PTHR34876">
    <property type="match status" value="1"/>
</dbReference>
<dbReference type="Pfam" id="PF00734">
    <property type="entry name" value="CBM_1"/>
    <property type="match status" value="1"/>
</dbReference>
<feature type="binding site" evidence="9">
    <location>
        <position position="316"/>
    </location>
    <ligand>
        <name>substrate</name>
    </ligand>
</feature>
<dbReference type="GO" id="GO:0005576">
    <property type="term" value="C:extracellular region"/>
    <property type="evidence" value="ECO:0007669"/>
    <property type="project" value="InterPro"/>
</dbReference>
<feature type="active site" description="Proton donor" evidence="8">
    <location>
        <position position="232"/>
    </location>
</feature>
<dbReference type="PROSITE" id="PS51164">
    <property type="entry name" value="CBM1_2"/>
    <property type="match status" value="1"/>
</dbReference>
<comment type="caution">
    <text evidence="13">The sequence shown here is derived from an EMBL/GenBank/DDBJ whole genome shotgun (WGS) entry which is preliminary data.</text>
</comment>
<dbReference type="InterPro" id="IPR001524">
    <property type="entry name" value="Glyco_hydro_6_CS"/>
</dbReference>
<dbReference type="PIRSF" id="PIRSF001100">
    <property type="entry name" value="Beta_cellobiohydrolase"/>
    <property type="match status" value="1"/>
</dbReference>
<dbReference type="Pfam" id="PF01341">
    <property type="entry name" value="Glyco_hydro_6"/>
    <property type="match status" value="1"/>
</dbReference>
<keyword evidence="6 11" id="KW-0326">Glycosidase</keyword>
<feature type="binding site" evidence="9">
    <location>
        <position position="406"/>
    </location>
    <ligand>
        <name>substrate</name>
    </ligand>
</feature>
<evidence type="ECO:0000256" key="6">
    <source>
        <dbReference type="ARBA" id="ARBA00023295"/>
    </source>
</evidence>
<feature type="active site" evidence="10">
    <location>
        <position position="186"/>
    </location>
</feature>
<keyword evidence="4" id="KW-1015">Disulfide bond</keyword>
<evidence type="ECO:0000256" key="11">
    <source>
        <dbReference type="RuleBase" id="RU361186"/>
    </source>
</evidence>
<evidence type="ECO:0000256" key="5">
    <source>
        <dbReference type="ARBA" id="ARBA00023277"/>
    </source>
</evidence>
<dbReference type="InterPro" id="IPR036434">
    <property type="entry name" value="Beta_cellobiohydrolase_sf"/>
</dbReference>
<evidence type="ECO:0000259" key="12">
    <source>
        <dbReference type="PROSITE" id="PS51164"/>
    </source>
</evidence>
<feature type="binding site" evidence="9">
    <location>
        <position position="402"/>
    </location>
    <ligand>
        <name>substrate</name>
    </ligand>
</feature>
<evidence type="ECO:0000256" key="8">
    <source>
        <dbReference type="PIRSR" id="PIRSR001100-1"/>
    </source>
</evidence>
<feature type="binding site" evidence="9">
    <location>
        <position position="277"/>
    </location>
    <ligand>
        <name>substrate</name>
    </ligand>
</feature>
<dbReference type="InterPro" id="IPR016288">
    <property type="entry name" value="Beta_cellobiohydrolase"/>
</dbReference>
<dbReference type="Gene3D" id="3.20.20.40">
    <property type="entry name" value="1, 4-beta cellobiohydrolase"/>
    <property type="match status" value="1"/>
</dbReference>
<comment type="similarity">
    <text evidence="11">Belongs to the glycosyl hydrolase family 6.</text>
</comment>
<dbReference type="FunFam" id="3.20.20.40:FF:000001">
    <property type="entry name" value="Glucanase"/>
    <property type="match status" value="1"/>
</dbReference>
<keyword evidence="2 11" id="KW-0378">Hydrolase</keyword>
<dbReference type="InterPro" id="IPR000254">
    <property type="entry name" value="CBD"/>
</dbReference>
<feature type="binding site" evidence="9">
    <location>
        <position position="145"/>
    </location>
    <ligand>
        <name>substrate</name>
    </ligand>
</feature>
<organism evidence="13 14">
    <name type="scientific">Paramarasmius palmivorus</name>
    <dbReference type="NCBI Taxonomy" id="297713"/>
    <lineage>
        <taxon>Eukaryota</taxon>
        <taxon>Fungi</taxon>
        <taxon>Dikarya</taxon>
        <taxon>Basidiomycota</taxon>
        <taxon>Agaricomycotina</taxon>
        <taxon>Agaricomycetes</taxon>
        <taxon>Agaricomycetidae</taxon>
        <taxon>Agaricales</taxon>
        <taxon>Marasmiineae</taxon>
        <taxon>Marasmiaceae</taxon>
        <taxon>Paramarasmius</taxon>
    </lineage>
</organism>
<dbReference type="SUPFAM" id="SSF51989">
    <property type="entry name" value="Glycosyl hydrolases family 6, cellulases"/>
    <property type="match status" value="1"/>
</dbReference>
<evidence type="ECO:0000256" key="4">
    <source>
        <dbReference type="ARBA" id="ARBA00023157"/>
    </source>
</evidence>
<evidence type="ECO:0000313" key="13">
    <source>
        <dbReference type="EMBL" id="KAK7051322.1"/>
    </source>
</evidence>
<feature type="binding site" evidence="9">
    <location>
        <position position="374"/>
    </location>
    <ligand>
        <name>substrate</name>
    </ligand>
</feature>
<dbReference type="SUPFAM" id="SSF57180">
    <property type="entry name" value="Cellulose-binding domain"/>
    <property type="match status" value="1"/>
</dbReference>
<proteinExistence type="inferred from homology"/>
<dbReference type="EMBL" id="JAYKXP010000013">
    <property type="protein sequence ID" value="KAK7051322.1"/>
    <property type="molecule type" value="Genomic_DNA"/>
</dbReference>